<dbReference type="RefSeq" id="WP_216937671.1">
    <property type="nucleotide sequence ID" value="NZ_CP077062.1"/>
</dbReference>
<dbReference type="GO" id="GO:0016020">
    <property type="term" value="C:membrane"/>
    <property type="evidence" value="ECO:0007669"/>
    <property type="project" value="UniProtKB-SubCell"/>
</dbReference>
<dbReference type="Pfam" id="PF07291">
    <property type="entry name" value="MauE"/>
    <property type="match status" value="1"/>
</dbReference>
<comment type="subcellular location">
    <subcellularLocation>
        <location evidence="1">Membrane</location>
        <topology evidence="1">Multi-pass membrane protein</topology>
    </subcellularLocation>
</comment>
<evidence type="ECO:0000259" key="6">
    <source>
        <dbReference type="Pfam" id="PF07291"/>
    </source>
</evidence>
<evidence type="ECO:0000256" key="5">
    <source>
        <dbReference type="SAM" id="Phobius"/>
    </source>
</evidence>
<evidence type="ECO:0000313" key="7">
    <source>
        <dbReference type="EMBL" id="QWZ06624.1"/>
    </source>
</evidence>
<dbReference type="AlphaFoldDB" id="A0A975SWK3"/>
<dbReference type="Proteomes" id="UP000683575">
    <property type="component" value="Chromosome"/>
</dbReference>
<feature type="transmembrane region" description="Helical" evidence="5">
    <location>
        <begin position="149"/>
        <end position="169"/>
    </location>
</feature>
<feature type="transmembrane region" description="Helical" evidence="5">
    <location>
        <begin position="121"/>
        <end position="142"/>
    </location>
</feature>
<dbReference type="KEGG" id="nps:KRR39_13770"/>
<keyword evidence="8" id="KW-1185">Reference proteome</keyword>
<name>A0A975SWK3_9ACTN</name>
<keyword evidence="4 5" id="KW-0472">Membrane</keyword>
<accession>A0A975SWK3</accession>
<evidence type="ECO:0000256" key="4">
    <source>
        <dbReference type="ARBA" id="ARBA00023136"/>
    </source>
</evidence>
<dbReference type="GO" id="GO:0030416">
    <property type="term" value="P:methylamine metabolic process"/>
    <property type="evidence" value="ECO:0007669"/>
    <property type="project" value="InterPro"/>
</dbReference>
<keyword evidence="3 5" id="KW-1133">Transmembrane helix</keyword>
<feature type="transmembrane region" description="Helical" evidence="5">
    <location>
        <begin position="7"/>
        <end position="28"/>
    </location>
</feature>
<sequence>MRRTGAWAGLLARLVVGGVWVVAGVLKLPDPSENVRAVRAYQLLPESLVPVVGHALPVLEILVGLCLLAGLLTRGAAALSAVLLARLVVGGVWVVAGVLKLPDPSENVRAVRAYQLLPESLVPVVGHALPVLEILVGLCLLAGLLTRGAAALSAVLLVAFVVGIGSAWARGLSIECGCFGGGAGPAQNAAAKYPWEVARDVGLLALSAWLVWRPRTPLALDNRLLPA</sequence>
<keyword evidence="2 5" id="KW-0812">Transmembrane</keyword>
<reference evidence="7" key="1">
    <citation type="submission" date="2021-06" db="EMBL/GenBank/DDBJ databases">
        <title>Complete genome sequence of Nocardioides sp. G188.</title>
        <authorList>
            <person name="Im W.-T."/>
        </authorList>
    </citation>
    <scope>NUCLEOTIDE SEQUENCE</scope>
    <source>
        <strain evidence="7">G188</strain>
    </source>
</reference>
<evidence type="ECO:0000313" key="8">
    <source>
        <dbReference type="Proteomes" id="UP000683575"/>
    </source>
</evidence>
<evidence type="ECO:0000256" key="2">
    <source>
        <dbReference type="ARBA" id="ARBA00022692"/>
    </source>
</evidence>
<dbReference type="InterPro" id="IPR009908">
    <property type="entry name" value="Methylamine_util_MauE"/>
</dbReference>
<evidence type="ECO:0000256" key="3">
    <source>
        <dbReference type="ARBA" id="ARBA00022989"/>
    </source>
</evidence>
<gene>
    <name evidence="7" type="ORF">KRR39_13770</name>
</gene>
<organism evidence="7 8">
    <name type="scientific">Nocardioides panacis</name>
    <dbReference type="NCBI Taxonomy" id="2849501"/>
    <lineage>
        <taxon>Bacteria</taxon>
        <taxon>Bacillati</taxon>
        <taxon>Actinomycetota</taxon>
        <taxon>Actinomycetes</taxon>
        <taxon>Propionibacteriales</taxon>
        <taxon>Nocardioidaceae</taxon>
        <taxon>Nocardioides</taxon>
    </lineage>
</organism>
<proteinExistence type="predicted"/>
<dbReference type="EMBL" id="CP077062">
    <property type="protein sequence ID" value="QWZ06624.1"/>
    <property type="molecule type" value="Genomic_DNA"/>
</dbReference>
<feature type="domain" description="Methylamine utilisation protein MauE" evidence="6">
    <location>
        <begin position="84"/>
        <end position="212"/>
    </location>
</feature>
<feature type="transmembrane region" description="Helical" evidence="5">
    <location>
        <begin position="83"/>
        <end position="101"/>
    </location>
</feature>
<feature type="transmembrane region" description="Helical" evidence="5">
    <location>
        <begin position="48"/>
        <end position="71"/>
    </location>
</feature>
<evidence type="ECO:0000256" key="1">
    <source>
        <dbReference type="ARBA" id="ARBA00004141"/>
    </source>
</evidence>
<protein>
    <submittedName>
        <fullName evidence="7">DoxX family membrane protein</fullName>
    </submittedName>
</protein>